<evidence type="ECO:0000256" key="4">
    <source>
        <dbReference type="SAM" id="Phobius"/>
    </source>
</evidence>
<evidence type="ECO:0000313" key="7">
    <source>
        <dbReference type="Proteomes" id="UP000000305"/>
    </source>
</evidence>
<evidence type="ECO:0000313" key="6">
    <source>
        <dbReference type="EMBL" id="EFX61200.1"/>
    </source>
</evidence>
<dbReference type="SUPFAM" id="SSF49842">
    <property type="entry name" value="TNF-like"/>
    <property type="match status" value="3"/>
</dbReference>
<feature type="domain" description="C1q" evidence="5">
    <location>
        <begin position="188"/>
        <end position="323"/>
    </location>
</feature>
<sequence>MVRLLPKDRKLRRWVIIILIITFILVASLLIYSVVASSKHKPDNPPTTRPPHVYEDPVAFHVYSRGNYTDVNSTIRYENAYVNTGSMDLETGVFRAPTDGTYVFNFIAPRYSNTTNEVLCLNVRLDRNGLPIGNGPICGDSYEQWTPASFNAVLKLKLNDTVGMFLEQGAIKASKGSDPPRTHFTGFLLEGESAFHAFRTVESFASRKNETIPFHGLNTDIKSNFNLTASTFTAPVNGTYFFQFSGSSSTSTDVILVRNDEEPMGYGYTRISHWGSAGFHTMWPLQNGDKVYARLNTGQLDEADRDLKITNLLGFIVADELSDSMNSSIHFHVIRTSSLYTGRPDGIGQLINYTRIISNEGEGMNASSGIFKAPESGVYAFHFTSHRGSTYIGPNACSTVIQMRNNETIGTSSNCHSTYSAPIFFHSVLSLQTNDEISMLLHEGDISPVIDHKMCARFSGFLIYST</sequence>
<keyword evidence="4" id="KW-0472">Membrane</keyword>
<reference evidence="6 7" key="1">
    <citation type="journal article" date="2011" name="Science">
        <title>The ecoresponsive genome of Daphnia pulex.</title>
        <authorList>
            <person name="Colbourne J.K."/>
            <person name="Pfrender M.E."/>
            <person name="Gilbert D."/>
            <person name="Thomas W.K."/>
            <person name="Tucker A."/>
            <person name="Oakley T.H."/>
            <person name="Tokishita S."/>
            <person name="Aerts A."/>
            <person name="Arnold G.J."/>
            <person name="Basu M.K."/>
            <person name="Bauer D.J."/>
            <person name="Caceres C.E."/>
            <person name="Carmel L."/>
            <person name="Casola C."/>
            <person name="Choi J.H."/>
            <person name="Detter J.C."/>
            <person name="Dong Q."/>
            <person name="Dusheyko S."/>
            <person name="Eads B.D."/>
            <person name="Frohlich T."/>
            <person name="Geiler-Samerotte K.A."/>
            <person name="Gerlach D."/>
            <person name="Hatcher P."/>
            <person name="Jogdeo S."/>
            <person name="Krijgsveld J."/>
            <person name="Kriventseva E.V."/>
            <person name="Kultz D."/>
            <person name="Laforsch C."/>
            <person name="Lindquist E."/>
            <person name="Lopez J."/>
            <person name="Manak J.R."/>
            <person name="Muller J."/>
            <person name="Pangilinan J."/>
            <person name="Patwardhan R.P."/>
            <person name="Pitluck S."/>
            <person name="Pritham E.J."/>
            <person name="Rechtsteiner A."/>
            <person name="Rho M."/>
            <person name="Rogozin I.B."/>
            <person name="Sakarya O."/>
            <person name="Salamov A."/>
            <person name="Schaack S."/>
            <person name="Shapiro H."/>
            <person name="Shiga Y."/>
            <person name="Skalitzky C."/>
            <person name="Smith Z."/>
            <person name="Souvorov A."/>
            <person name="Sung W."/>
            <person name="Tang Z."/>
            <person name="Tsuchiya D."/>
            <person name="Tu H."/>
            <person name="Vos H."/>
            <person name="Wang M."/>
            <person name="Wolf Y.I."/>
            <person name="Yamagata H."/>
            <person name="Yamada T."/>
            <person name="Ye Y."/>
            <person name="Shaw J.R."/>
            <person name="Andrews J."/>
            <person name="Crease T.J."/>
            <person name="Tang H."/>
            <person name="Lucas S.M."/>
            <person name="Robertson H.M."/>
            <person name="Bork P."/>
            <person name="Koonin E.V."/>
            <person name="Zdobnov E.M."/>
            <person name="Grigoriev I.V."/>
            <person name="Lynch M."/>
            <person name="Boore J.L."/>
        </authorList>
    </citation>
    <scope>NUCLEOTIDE SEQUENCE [LARGE SCALE GENOMIC DNA]</scope>
</reference>
<dbReference type="PANTHER" id="PTHR22923">
    <property type="entry name" value="CEREBELLIN-RELATED"/>
    <property type="match status" value="1"/>
</dbReference>
<dbReference type="GO" id="GO:0005615">
    <property type="term" value="C:extracellular space"/>
    <property type="evidence" value="ECO:0000318"/>
    <property type="project" value="GO_Central"/>
</dbReference>
<keyword evidence="3" id="KW-0732">Signal</keyword>
<keyword evidence="2" id="KW-0964">Secreted</keyword>
<keyword evidence="4" id="KW-0812">Transmembrane</keyword>
<keyword evidence="4" id="KW-1133">Transmembrane helix</keyword>
<dbReference type="Pfam" id="PF00386">
    <property type="entry name" value="C1q"/>
    <property type="match status" value="3"/>
</dbReference>
<organism evidence="6 7">
    <name type="scientific">Daphnia pulex</name>
    <name type="common">Water flea</name>
    <dbReference type="NCBI Taxonomy" id="6669"/>
    <lineage>
        <taxon>Eukaryota</taxon>
        <taxon>Metazoa</taxon>
        <taxon>Ecdysozoa</taxon>
        <taxon>Arthropoda</taxon>
        <taxon>Crustacea</taxon>
        <taxon>Branchiopoda</taxon>
        <taxon>Diplostraca</taxon>
        <taxon>Cladocera</taxon>
        <taxon>Anomopoda</taxon>
        <taxon>Daphniidae</taxon>
        <taxon>Daphnia</taxon>
    </lineage>
</organism>
<dbReference type="PROSITE" id="PS50871">
    <property type="entry name" value="C1Q"/>
    <property type="match status" value="2"/>
</dbReference>
<dbReference type="PANTHER" id="PTHR22923:SF62">
    <property type="entry name" value="CVP18"/>
    <property type="match status" value="1"/>
</dbReference>
<dbReference type="EMBL" id="GL734932">
    <property type="protein sequence ID" value="EFX61200.1"/>
    <property type="molecule type" value="Genomic_DNA"/>
</dbReference>
<name>E9I480_DAPPU</name>
<evidence type="ECO:0000259" key="5">
    <source>
        <dbReference type="PROSITE" id="PS50871"/>
    </source>
</evidence>
<evidence type="ECO:0000256" key="1">
    <source>
        <dbReference type="ARBA" id="ARBA00004613"/>
    </source>
</evidence>
<dbReference type="InterPro" id="IPR008983">
    <property type="entry name" value="Tumour_necrosis_fac-like_dom"/>
</dbReference>
<dbReference type="AlphaFoldDB" id="E9I480"/>
<dbReference type="InterPro" id="IPR050822">
    <property type="entry name" value="Cerebellin_Synaptic_Org"/>
</dbReference>
<dbReference type="Gene3D" id="2.60.120.40">
    <property type="match status" value="3"/>
</dbReference>
<accession>E9I480</accession>
<protein>
    <recommendedName>
        <fullName evidence="5">C1q domain-containing protein</fullName>
    </recommendedName>
</protein>
<dbReference type="InterPro" id="IPR001073">
    <property type="entry name" value="C1q_dom"/>
</dbReference>
<dbReference type="InParanoid" id="E9I480"/>
<feature type="domain" description="C1q" evidence="5">
    <location>
        <begin position="324"/>
        <end position="466"/>
    </location>
</feature>
<dbReference type="KEGG" id="dpx:DAPPUDRAFT_340460"/>
<evidence type="ECO:0000256" key="2">
    <source>
        <dbReference type="ARBA" id="ARBA00022525"/>
    </source>
</evidence>
<dbReference type="SMART" id="SM00110">
    <property type="entry name" value="C1Q"/>
    <property type="match status" value="1"/>
</dbReference>
<proteinExistence type="predicted"/>
<dbReference type="OrthoDB" id="10070467at2759"/>
<feature type="transmembrane region" description="Helical" evidence="4">
    <location>
        <begin position="12"/>
        <end position="35"/>
    </location>
</feature>
<evidence type="ECO:0000256" key="3">
    <source>
        <dbReference type="ARBA" id="ARBA00022729"/>
    </source>
</evidence>
<comment type="subcellular location">
    <subcellularLocation>
        <location evidence="1">Secreted</location>
    </subcellularLocation>
</comment>
<dbReference type="Proteomes" id="UP000000305">
    <property type="component" value="Unassembled WGS sequence"/>
</dbReference>
<dbReference type="HOGENOM" id="CLU_586981_0_0_1"/>
<keyword evidence="7" id="KW-1185">Reference proteome</keyword>
<gene>
    <name evidence="6" type="ORF">DAPPUDRAFT_340460</name>
</gene>